<dbReference type="Pfam" id="PF00990">
    <property type="entry name" value="GGDEF"/>
    <property type="match status" value="1"/>
</dbReference>
<gene>
    <name evidence="5" type="ORF">SAMN05192566_2265</name>
</gene>
<accession>A0A1G9EAK5</accession>
<dbReference type="InterPro" id="IPR001633">
    <property type="entry name" value="EAL_dom"/>
</dbReference>
<evidence type="ECO:0000259" key="4">
    <source>
        <dbReference type="PROSITE" id="PS50887"/>
    </source>
</evidence>
<organism evidence="5 6">
    <name type="scientific">Methylophilus rhizosphaerae</name>
    <dbReference type="NCBI Taxonomy" id="492660"/>
    <lineage>
        <taxon>Bacteria</taxon>
        <taxon>Pseudomonadati</taxon>
        <taxon>Pseudomonadota</taxon>
        <taxon>Betaproteobacteria</taxon>
        <taxon>Nitrosomonadales</taxon>
        <taxon>Methylophilaceae</taxon>
        <taxon>Methylophilus</taxon>
    </lineage>
</organism>
<feature type="transmembrane region" description="Helical" evidence="2">
    <location>
        <begin position="86"/>
        <end position="109"/>
    </location>
</feature>
<keyword evidence="6" id="KW-1185">Reference proteome</keyword>
<protein>
    <submittedName>
        <fullName evidence="5">Diguanylate cyclase (GGDEF) domain-containing protein</fullName>
    </submittedName>
</protein>
<evidence type="ECO:0000313" key="5">
    <source>
        <dbReference type="EMBL" id="SDK73173.1"/>
    </source>
</evidence>
<dbReference type="InterPro" id="IPR029787">
    <property type="entry name" value="Nucleotide_cyclase"/>
</dbReference>
<proteinExistence type="predicted"/>
<dbReference type="Gene3D" id="3.20.20.450">
    <property type="entry name" value="EAL domain"/>
    <property type="match status" value="1"/>
</dbReference>
<feature type="transmembrane region" description="Helical" evidence="2">
    <location>
        <begin position="49"/>
        <end position="66"/>
    </location>
</feature>
<dbReference type="InterPro" id="IPR000160">
    <property type="entry name" value="GGDEF_dom"/>
</dbReference>
<feature type="transmembrane region" description="Helical" evidence="2">
    <location>
        <begin position="115"/>
        <end position="132"/>
    </location>
</feature>
<dbReference type="SUPFAM" id="SSF55073">
    <property type="entry name" value="Nucleotide cyclase"/>
    <property type="match status" value="1"/>
</dbReference>
<evidence type="ECO:0000313" key="6">
    <source>
        <dbReference type="Proteomes" id="UP000198629"/>
    </source>
</evidence>
<dbReference type="PROSITE" id="PS50887">
    <property type="entry name" value="GGDEF"/>
    <property type="match status" value="1"/>
</dbReference>
<dbReference type="SUPFAM" id="SSF141868">
    <property type="entry name" value="EAL domain-like"/>
    <property type="match status" value="1"/>
</dbReference>
<feature type="domain" description="GGDEF" evidence="4">
    <location>
        <begin position="238"/>
        <end position="377"/>
    </location>
</feature>
<dbReference type="Pfam" id="PF00563">
    <property type="entry name" value="EAL"/>
    <property type="match status" value="1"/>
</dbReference>
<dbReference type="EMBL" id="FNFX01000004">
    <property type="protein sequence ID" value="SDK73173.1"/>
    <property type="molecule type" value="Genomic_DNA"/>
</dbReference>
<feature type="compositionally biased region" description="Basic residues" evidence="1">
    <location>
        <begin position="658"/>
        <end position="676"/>
    </location>
</feature>
<evidence type="ECO:0000256" key="2">
    <source>
        <dbReference type="SAM" id="Phobius"/>
    </source>
</evidence>
<dbReference type="NCBIfam" id="TIGR00254">
    <property type="entry name" value="GGDEF"/>
    <property type="match status" value="1"/>
</dbReference>
<dbReference type="RefSeq" id="WP_245652813.1">
    <property type="nucleotide sequence ID" value="NZ_FNFX01000004.1"/>
</dbReference>
<dbReference type="InterPro" id="IPR052155">
    <property type="entry name" value="Biofilm_reg_signaling"/>
</dbReference>
<dbReference type="InterPro" id="IPR043128">
    <property type="entry name" value="Rev_trsase/Diguanyl_cyclase"/>
</dbReference>
<dbReference type="AlphaFoldDB" id="A0A1G9EAK5"/>
<evidence type="ECO:0000256" key="1">
    <source>
        <dbReference type="SAM" id="MobiDB-lite"/>
    </source>
</evidence>
<dbReference type="Proteomes" id="UP000198629">
    <property type="component" value="Unassembled WGS sequence"/>
</dbReference>
<dbReference type="InterPro" id="IPR035919">
    <property type="entry name" value="EAL_sf"/>
</dbReference>
<keyword evidence="2" id="KW-0472">Membrane</keyword>
<dbReference type="SMART" id="SM00267">
    <property type="entry name" value="GGDEF"/>
    <property type="match status" value="1"/>
</dbReference>
<dbReference type="CDD" id="cd01948">
    <property type="entry name" value="EAL"/>
    <property type="match status" value="1"/>
</dbReference>
<feature type="transmembrane region" description="Helical" evidence="2">
    <location>
        <begin position="139"/>
        <end position="155"/>
    </location>
</feature>
<dbReference type="SMART" id="SM00052">
    <property type="entry name" value="EAL"/>
    <property type="match status" value="1"/>
</dbReference>
<feature type="domain" description="EAL" evidence="3">
    <location>
        <begin position="386"/>
        <end position="640"/>
    </location>
</feature>
<keyword evidence="2" id="KW-0812">Transmembrane</keyword>
<sequence>MSTASESVALNAEIVEMLYANNRRSLMAAIVTMFALLLAQYAFIDRVILVLWTVVFLLAYGSRYYLTYLYSQDPQPELHSRQWLQWFRASAAFCGFTWGLAGALLFPAAEPANQAFLIFALAGVSGAGIIIYSVDSLTTNLFTGGIMLFIVPRFLTQGTSVSVALAVLFIVYVAYVSVTGHGLARSLRENIRLRIAANLDNQKVHQLAYYDFLTKLPNRRLLTDRLQQAFARCARHQGYGAVLSLDLNNFKGLNDSKGHQAGDELLQQVAERLLQCLRKNDTIARTGGDEFIAVLDELGSDKAEAVRAAQVAAEKMMAVFTEPFQLSNTRYCTTTSIGICLFHGDRYTEAEVLRRADIAMYEAKKSDSLNGIQLYDEVLHPAIERRATLENDLAFALQGNQLLLHFQVQVDEAHQPIGAEVLLRWQHPLLGMIPPDQFIPIAEESGQIVPIGQWVLMQACQQLKTWAATPMTSTLKLSVNVSAVQFNQPDFVQMVTETVLQSGCDPRLLRLELTESLIVKNVEEIIGKIQALKSLGMTFSLDDFGTGQSSLSVLKRLPLDELKIDKSFIKDILHNTYDSFIVETIINMAKNLGHSVIAEGVEMQQQKTLLQRMGCYRFQGYLFSKPLPLHALEAGLQTRQLVPSAAGEPVASPGQPKAKSRPSRSRSRPRPKPAAT</sequence>
<feature type="transmembrane region" description="Helical" evidence="2">
    <location>
        <begin position="26"/>
        <end position="43"/>
    </location>
</feature>
<dbReference type="Gene3D" id="3.30.70.270">
    <property type="match status" value="1"/>
</dbReference>
<feature type="region of interest" description="Disordered" evidence="1">
    <location>
        <begin position="643"/>
        <end position="676"/>
    </location>
</feature>
<keyword evidence="2" id="KW-1133">Transmembrane helix</keyword>
<name>A0A1G9EAK5_9PROT</name>
<dbReference type="PANTHER" id="PTHR44757:SF2">
    <property type="entry name" value="BIOFILM ARCHITECTURE MAINTENANCE PROTEIN MBAA"/>
    <property type="match status" value="1"/>
</dbReference>
<dbReference type="PANTHER" id="PTHR44757">
    <property type="entry name" value="DIGUANYLATE CYCLASE DGCP"/>
    <property type="match status" value="1"/>
</dbReference>
<evidence type="ECO:0000259" key="3">
    <source>
        <dbReference type="PROSITE" id="PS50883"/>
    </source>
</evidence>
<dbReference type="CDD" id="cd01949">
    <property type="entry name" value="GGDEF"/>
    <property type="match status" value="1"/>
</dbReference>
<reference evidence="6" key="1">
    <citation type="submission" date="2016-10" db="EMBL/GenBank/DDBJ databases">
        <authorList>
            <person name="Varghese N."/>
            <person name="Submissions S."/>
        </authorList>
    </citation>
    <scope>NUCLEOTIDE SEQUENCE [LARGE SCALE GENOMIC DNA]</scope>
    <source>
        <strain evidence="6">CBMB127</strain>
    </source>
</reference>
<dbReference type="STRING" id="492660.SAMN05192566_2265"/>
<feature type="transmembrane region" description="Helical" evidence="2">
    <location>
        <begin position="161"/>
        <end position="184"/>
    </location>
</feature>
<dbReference type="PROSITE" id="PS50883">
    <property type="entry name" value="EAL"/>
    <property type="match status" value="1"/>
</dbReference>